<dbReference type="PROSITE" id="PS50600">
    <property type="entry name" value="ULP_PROTEASE"/>
    <property type="match status" value="1"/>
</dbReference>
<dbReference type="GO" id="GO:0006508">
    <property type="term" value="P:proteolysis"/>
    <property type="evidence" value="ECO:0007669"/>
    <property type="project" value="UniProtKB-KW"/>
</dbReference>
<dbReference type="EMBL" id="MU005572">
    <property type="protein sequence ID" value="KAF2689022.1"/>
    <property type="molecule type" value="Genomic_DNA"/>
</dbReference>
<evidence type="ECO:0000256" key="5">
    <source>
        <dbReference type="ARBA" id="ARBA00022801"/>
    </source>
</evidence>
<keyword evidence="5" id="KW-0378">Hydrolase</keyword>
<gene>
    <name evidence="7" type="ORF">K458DRAFT_292036</name>
</gene>
<sequence length="161" mass="18471">MNVPEDKVYIFNTHFFSTLTRRVPGQKGSINYSAVARWTSKDDLFGYDYIVVPINQDAHWYLALICNAPNIARTPAIEDTESLAKPDPETAVRALKDYIREEGRDKRGMDAVITQNAFYAKSDQIPLQENFSDCGVYLLGYTQKFFEDPDRFKNRLLSGQM</sequence>
<proteinExistence type="inferred from homology"/>
<keyword evidence="3" id="KW-0645">Protease</keyword>
<dbReference type="Pfam" id="PF02902">
    <property type="entry name" value="Peptidase_C48"/>
    <property type="match status" value="1"/>
</dbReference>
<name>A0A6G1JEP8_9PLEO</name>
<feature type="domain" description="Ubiquitin-like protease family profile" evidence="6">
    <location>
        <begin position="1"/>
        <end position="145"/>
    </location>
</feature>
<organism evidence="7 8">
    <name type="scientific">Lentithecium fluviatile CBS 122367</name>
    <dbReference type="NCBI Taxonomy" id="1168545"/>
    <lineage>
        <taxon>Eukaryota</taxon>
        <taxon>Fungi</taxon>
        <taxon>Dikarya</taxon>
        <taxon>Ascomycota</taxon>
        <taxon>Pezizomycotina</taxon>
        <taxon>Dothideomycetes</taxon>
        <taxon>Pleosporomycetidae</taxon>
        <taxon>Pleosporales</taxon>
        <taxon>Massarineae</taxon>
        <taxon>Lentitheciaceae</taxon>
        <taxon>Lentithecium</taxon>
    </lineage>
</organism>
<evidence type="ECO:0000256" key="1">
    <source>
        <dbReference type="ARBA" id="ARBA00005234"/>
    </source>
</evidence>
<evidence type="ECO:0000313" key="7">
    <source>
        <dbReference type="EMBL" id="KAF2689022.1"/>
    </source>
</evidence>
<dbReference type="GO" id="GO:0005634">
    <property type="term" value="C:nucleus"/>
    <property type="evidence" value="ECO:0007669"/>
    <property type="project" value="TreeGrafter"/>
</dbReference>
<keyword evidence="8" id="KW-1185">Reference proteome</keyword>
<reference evidence="7" key="1">
    <citation type="journal article" date="2020" name="Stud. Mycol.">
        <title>101 Dothideomycetes genomes: a test case for predicting lifestyles and emergence of pathogens.</title>
        <authorList>
            <person name="Haridas S."/>
            <person name="Albert R."/>
            <person name="Binder M."/>
            <person name="Bloem J."/>
            <person name="Labutti K."/>
            <person name="Salamov A."/>
            <person name="Andreopoulos B."/>
            <person name="Baker S."/>
            <person name="Barry K."/>
            <person name="Bills G."/>
            <person name="Bluhm B."/>
            <person name="Cannon C."/>
            <person name="Castanera R."/>
            <person name="Culley D."/>
            <person name="Daum C."/>
            <person name="Ezra D."/>
            <person name="Gonzalez J."/>
            <person name="Henrissat B."/>
            <person name="Kuo A."/>
            <person name="Liang C."/>
            <person name="Lipzen A."/>
            <person name="Lutzoni F."/>
            <person name="Magnuson J."/>
            <person name="Mondo S."/>
            <person name="Nolan M."/>
            <person name="Ohm R."/>
            <person name="Pangilinan J."/>
            <person name="Park H.-J."/>
            <person name="Ramirez L."/>
            <person name="Alfaro M."/>
            <person name="Sun H."/>
            <person name="Tritt A."/>
            <person name="Yoshinaga Y."/>
            <person name="Zwiers L.-H."/>
            <person name="Turgeon B."/>
            <person name="Goodwin S."/>
            <person name="Spatafora J."/>
            <person name="Crous P."/>
            <person name="Grigoriev I."/>
        </authorList>
    </citation>
    <scope>NUCLEOTIDE SEQUENCE</scope>
    <source>
        <strain evidence="7">CBS 122367</strain>
    </source>
</reference>
<dbReference type="InterPro" id="IPR051947">
    <property type="entry name" value="Sentrin-specific_protease"/>
</dbReference>
<evidence type="ECO:0000313" key="8">
    <source>
        <dbReference type="Proteomes" id="UP000799291"/>
    </source>
</evidence>
<evidence type="ECO:0000259" key="6">
    <source>
        <dbReference type="PROSITE" id="PS50600"/>
    </source>
</evidence>
<evidence type="ECO:0000256" key="2">
    <source>
        <dbReference type="ARBA" id="ARBA00022553"/>
    </source>
</evidence>
<dbReference type="Gene3D" id="3.40.395.10">
    <property type="entry name" value="Adenoviral Proteinase, Chain A"/>
    <property type="match status" value="1"/>
</dbReference>
<dbReference type="SUPFAM" id="SSF54001">
    <property type="entry name" value="Cysteine proteinases"/>
    <property type="match status" value="1"/>
</dbReference>
<dbReference type="InterPro" id="IPR003653">
    <property type="entry name" value="Peptidase_C48_C"/>
</dbReference>
<dbReference type="GO" id="GO:0005737">
    <property type="term" value="C:cytoplasm"/>
    <property type="evidence" value="ECO:0007669"/>
    <property type="project" value="TreeGrafter"/>
</dbReference>
<evidence type="ECO:0000256" key="3">
    <source>
        <dbReference type="ARBA" id="ARBA00022670"/>
    </source>
</evidence>
<protein>
    <submittedName>
        <fullName evidence="7">Cysteine proteinase</fullName>
    </submittedName>
</protein>
<dbReference type="GO" id="GO:0070139">
    <property type="term" value="F:SUMO-specific endopeptidase activity"/>
    <property type="evidence" value="ECO:0007669"/>
    <property type="project" value="TreeGrafter"/>
</dbReference>
<dbReference type="Proteomes" id="UP000799291">
    <property type="component" value="Unassembled WGS sequence"/>
</dbReference>
<dbReference type="InterPro" id="IPR038765">
    <property type="entry name" value="Papain-like_cys_pep_sf"/>
</dbReference>
<evidence type="ECO:0000256" key="4">
    <source>
        <dbReference type="ARBA" id="ARBA00022786"/>
    </source>
</evidence>
<dbReference type="PANTHER" id="PTHR46896:SF3">
    <property type="entry name" value="FI06413P-RELATED"/>
    <property type="match status" value="1"/>
</dbReference>
<dbReference type="AlphaFoldDB" id="A0A6G1JEP8"/>
<keyword evidence="2" id="KW-0597">Phosphoprotein</keyword>
<keyword evidence="4" id="KW-0833">Ubl conjugation pathway</keyword>
<dbReference type="PANTHER" id="PTHR46896">
    <property type="entry name" value="SENTRIN-SPECIFIC PROTEASE"/>
    <property type="match status" value="1"/>
</dbReference>
<feature type="non-terminal residue" evidence="7">
    <location>
        <position position="161"/>
    </location>
</feature>
<dbReference type="OrthoDB" id="442460at2759"/>
<accession>A0A6G1JEP8</accession>
<dbReference type="GO" id="GO:0016926">
    <property type="term" value="P:protein desumoylation"/>
    <property type="evidence" value="ECO:0007669"/>
    <property type="project" value="TreeGrafter"/>
</dbReference>
<comment type="similarity">
    <text evidence="1">Belongs to the peptidase C48 family.</text>
</comment>